<organism evidence="2">
    <name type="scientific">Mytilinidion resinicola</name>
    <dbReference type="NCBI Taxonomy" id="574789"/>
    <lineage>
        <taxon>Eukaryota</taxon>
        <taxon>Fungi</taxon>
        <taxon>Dikarya</taxon>
        <taxon>Ascomycota</taxon>
        <taxon>Pezizomycotina</taxon>
        <taxon>Dothideomycetes</taxon>
        <taxon>Pleosporomycetidae</taxon>
        <taxon>Mytilinidiales</taxon>
        <taxon>Mytilinidiaceae</taxon>
        <taxon>Mytilinidion</taxon>
    </lineage>
</organism>
<name>A0A6A6Y0I8_9PEZI</name>
<dbReference type="EMBL" id="MU003726">
    <property type="protein sequence ID" value="KAF2802033.1"/>
    <property type="molecule type" value="Genomic_DNA"/>
</dbReference>
<feature type="region of interest" description="Disordered" evidence="1">
    <location>
        <begin position="1"/>
        <end position="32"/>
    </location>
</feature>
<evidence type="ECO:0000313" key="4">
    <source>
        <dbReference type="RefSeq" id="XP_033568997.1"/>
    </source>
</evidence>
<reference evidence="2 4" key="1">
    <citation type="journal article" date="2020" name="Stud. Mycol.">
        <title>101 Dothideomycetes genomes: a test case for predicting lifestyles and emergence of pathogens.</title>
        <authorList>
            <person name="Haridas S."/>
            <person name="Albert R."/>
            <person name="Binder M."/>
            <person name="Bloem J."/>
            <person name="Labutti K."/>
            <person name="Salamov A."/>
            <person name="Andreopoulos B."/>
            <person name="Baker S."/>
            <person name="Barry K."/>
            <person name="Bills G."/>
            <person name="Bluhm B."/>
            <person name="Cannon C."/>
            <person name="Castanera R."/>
            <person name="Culley D."/>
            <person name="Daum C."/>
            <person name="Ezra D."/>
            <person name="Gonzalez J."/>
            <person name="Henrissat B."/>
            <person name="Kuo A."/>
            <person name="Liang C."/>
            <person name="Lipzen A."/>
            <person name="Lutzoni F."/>
            <person name="Magnuson J."/>
            <person name="Mondo S."/>
            <person name="Nolan M."/>
            <person name="Ohm R."/>
            <person name="Pangilinan J."/>
            <person name="Park H.-J."/>
            <person name="Ramirez L."/>
            <person name="Alfaro M."/>
            <person name="Sun H."/>
            <person name="Tritt A."/>
            <person name="Yoshinaga Y."/>
            <person name="Zwiers L.-H."/>
            <person name="Turgeon B."/>
            <person name="Goodwin S."/>
            <person name="Spatafora J."/>
            <person name="Crous P."/>
            <person name="Grigoriev I."/>
        </authorList>
    </citation>
    <scope>NUCLEOTIDE SEQUENCE</scope>
    <source>
        <strain evidence="2 4">CBS 304.34</strain>
    </source>
</reference>
<dbReference type="OrthoDB" id="6077919at2759"/>
<dbReference type="AlphaFoldDB" id="A0A6A6Y0I8"/>
<accession>A0A6A6Y0I8</accession>
<dbReference type="GeneID" id="54462356"/>
<dbReference type="Proteomes" id="UP000504636">
    <property type="component" value="Unplaced"/>
</dbReference>
<feature type="compositionally biased region" description="Pro residues" evidence="1">
    <location>
        <begin position="20"/>
        <end position="30"/>
    </location>
</feature>
<proteinExistence type="predicted"/>
<dbReference type="RefSeq" id="XP_033568997.1">
    <property type="nucleotide sequence ID" value="XM_033721463.1"/>
</dbReference>
<keyword evidence="3" id="KW-1185">Reference proteome</keyword>
<evidence type="ECO:0000313" key="3">
    <source>
        <dbReference type="Proteomes" id="UP000504636"/>
    </source>
</evidence>
<protein>
    <submittedName>
        <fullName evidence="2 4">Uncharacterized protein</fullName>
    </submittedName>
</protein>
<reference evidence="4" key="2">
    <citation type="submission" date="2020-04" db="EMBL/GenBank/DDBJ databases">
        <authorList>
            <consortium name="NCBI Genome Project"/>
        </authorList>
    </citation>
    <scope>NUCLEOTIDE SEQUENCE</scope>
    <source>
        <strain evidence="4">CBS 304.34</strain>
    </source>
</reference>
<sequence length="139" mass="15971">MSNYTTDGSPSLEPVHPKATPTPSPPPFIPTPMQHRTLYGRKTRSSQGDRVLVESMYPDQPDIAQLVGEQALNSDSEDEEDLKMKEEDLKMKEEDMKEEDTPFIPEQNRTRLEIAKLTDEEDMKEYMKEVDSQKVDRAI</sequence>
<gene>
    <name evidence="2 4" type="ORF">BDZ99DRAFT_469305</name>
</gene>
<evidence type="ECO:0000313" key="2">
    <source>
        <dbReference type="EMBL" id="KAF2802033.1"/>
    </source>
</evidence>
<evidence type="ECO:0000256" key="1">
    <source>
        <dbReference type="SAM" id="MobiDB-lite"/>
    </source>
</evidence>
<reference evidence="4" key="3">
    <citation type="submission" date="2025-04" db="UniProtKB">
        <authorList>
            <consortium name="RefSeq"/>
        </authorList>
    </citation>
    <scope>IDENTIFICATION</scope>
    <source>
        <strain evidence="4">CBS 304.34</strain>
    </source>
</reference>